<dbReference type="HOGENOM" id="CLU_026450_4_0_1"/>
<dbReference type="InterPro" id="IPR023213">
    <property type="entry name" value="CAT-like_dom_sf"/>
</dbReference>
<dbReference type="PANTHER" id="PTHR31642">
    <property type="entry name" value="TRICHOTHECENE 3-O-ACETYLTRANSFERASE"/>
    <property type="match status" value="1"/>
</dbReference>
<evidence type="ECO:0000313" key="3">
    <source>
        <dbReference type="Proteomes" id="UP000030641"/>
    </source>
</evidence>
<dbReference type="GO" id="GO:0016747">
    <property type="term" value="F:acyltransferase activity, transferring groups other than amino-acyl groups"/>
    <property type="evidence" value="ECO:0007669"/>
    <property type="project" value="TreeGrafter"/>
</dbReference>
<dbReference type="AlphaFoldDB" id="A0A074YVI6"/>
<dbReference type="EMBL" id="KL584752">
    <property type="protein sequence ID" value="KEQ98172.1"/>
    <property type="molecule type" value="Genomic_DNA"/>
</dbReference>
<evidence type="ECO:0000313" key="2">
    <source>
        <dbReference type="EMBL" id="KEQ98172.1"/>
    </source>
</evidence>
<dbReference type="Proteomes" id="UP000030641">
    <property type="component" value="Unassembled WGS sequence"/>
</dbReference>
<protein>
    <recommendedName>
        <fullName evidence="4">Transferase</fullName>
    </recommendedName>
</protein>
<evidence type="ECO:0008006" key="4">
    <source>
        <dbReference type="Google" id="ProtNLM"/>
    </source>
</evidence>
<dbReference type="RefSeq" id="XP_013347021.1">
    <property type="nucleotide sequence ID" value="XM_013491567.1"/>
</dbReference>
<organism evidence="2 3">
    <name type="scientific">Aureobasidium subglaciale (strain EXF-2481)</name>
    <name type="common">Aureobasidium pullulans var. subglaciale</name>
    <dbReference type="NCBI Taxonomy" id="1043005"/>
    <lineage>
        <taxon>Eukaryota</taxon>
        <taxon>Fungi</taxon>
        <taxon>Dikarya</taxon>
        <taxon>Ascomycota</taxon>
        <taxon>Pezizomycotina</taxon>
        <taxon>Dothideomycetes</taxon>
        <taxon>Dothideomycetidae</taxon>
        <taxon>Dothideales</taxon>
        <taxon>Saccotheciaceae</taxon>
        <taxon>Aureobasidium</taxon>
    </lineage>
</organism>
<proteinExistence type="predicted"/>
<keyword evidence="3" id="KW-1185">Reference proteome</keyword>
<keyword evidence="1" id="KW-0808">Transferase</keyword>
<sequence>MSSIYECSPLDSVIPALFNAMILGFPCRSDQRDRMAALLQESLSSTVRDRPYLTGEVAPAARGLALRVPSGEPEMELLLNDMTAPGHAWQYSYEELQKMGMPLSLMDPRLLAPEAGYMTSMRVMAARANFIPGGCLLTVYFQHAFMDAFGSALVTGVWAENCRKLQEAERSVASSSPLASLEAPKELEMPPALRWENIEASEIAYQELKTRPELWKTLSLDWRNHSVAAPFSNHDKMVTALFRISSADLIDLKNTASLKLPKSSEISAPQFLSTADSLGGLLWRTIMRARYPPEKQPPVRESIINVAMDGRRGLGLPSNYPGNVIFASMTEKNVDWLTSPSTTVGDVAFELRKSLTANKRSQNLSDALRLVASIRDHSSLKFAIPDWSHEDLILTSWIELPFYEHVWGPEFGETQKAEFFRMPKGQFEGICSVQPRRPGGSVEVIVGLEPEQMEAFKNDPEVLEYLSFVSS</sequence>
<reference evidence="2 3" key="1">
    <citation type="journal article" date="2014" name="BMC Genomics">
        <title>Genome sequencing of four Aureobasidium pullulans varieties: biotechnological potential, stress tolerance, and description of new species.</title>
        <authorList>
            <person name="Gostin Ar C."/>
            <person name="Ohm R.A."/>
            <person name="Kogej T."/>
            <person name="Sonjak S."/>
            <person name="Turk M."/>
            <person name="Zajc J."/>
            <person name="Zalar P."/>
            <person name="Grube M."/>
            <person name="Sun H."/>
            <person name="Han J."/>
            <person name="Sharma A."/>
            <person name="Chiniquy J."/>
            <person name="Ngan C.Y."/>
            <person name="Lipzen A."/>
            <person name="Barry K."/>
            <person name="Grigoriev I.V."/>
            <person name="Gunde-Cimerman N."/>
        </authorList>
    </citation>
    <scope>NUCLEOTIDE SEQUENCE [LARGE SCALE GENOMIC DNA]</scope>
    <source>
        <strain evidence="2 3">EXF-2481</strain>
    </source>
</reference>
<dbReference type="InParanoid" id="A0A074YVI6"/>
<evidence type="ECO:0000256" key="1">
    <source>
        <dbReference type="ARBA" id="ARBA00022679"/>
    </source>
</evidence>
<name>A0A074YVI6_AURSE</name>
<dbReference type="STRING" id="1043005.A0A074YVI6"/>
<gene>
    <name evidence="2" type="ORF">AUEXF2481DRAFT_471193</name>
</gene>
<dbReference type="PANTHER" id="PTHR31642:SF270">
    <property type="entry name" value="O-ACYLTRANSFERASE AUSQ"/>
    <property type="match status" value="1"/>
</dbReference>
<dbReference type="InterPro" id="IPR050317">
    <property type="entry name" value="Plant_Fungal_Acyltransferase"/>
</dbReference>
<dbReference type="Pfam" id="PF02458">
    <property type="entry name" value="Transferase"/>
    <property type="match status" value="1"/>
</dbReference>
<dbReference type="GeneID" id="25368245"/>
<dbReference type="OrthoDB" id="1862401at2759"/>
<dbReference type="OMA" id="RMPRGQF"/>
<dbReference type="Gene3D" id="3.30.559.10">
    <property type="entry name" value="Chloramphenicol acetyltransferase-like domain"/>
    <property type="match status" value="2"/>
</dbReference>
<accession>A0A074YVI6</accession>